<dbReference type="EMBL" id="PYBW01000055">
    <property type="protein sequence ID" value="PYC77843.1"/>
    <property type="molecule type" value="Genomic_DNA"/>
</dbReference>
<comment type="caution">
    <text evidence="2">The sequence shown here is derived from an EMBL/GenBank/DDBJ whole genome shotgun (WGS) entry which is preliminary data.</text>
</comment>
<name>A0A2V4N4N0_9ACTN</name>
<dbReference type="RefSeq" id="WP_110670852.1">
    <property type="nucleotide sequence ID" value="NZ_PYBW01000055.1"/>
</dbReference>
<protein>
    <submittedName>
        <fullName evidence="2">TfoX domain containing protein</fullName>
    </submittedName>
</protein>
<dbReference type="SUPFAM" id="SSF159894">
    <property type="entry name" value="YgaC/TfoX-N like"/>
    <property type="match status" value="1"/>
</dbReference>
<accession>A0A2V4N4N0</accession>
<proteinExistence type="predicted"/>
<evidence type="ECO:0000313" key="3">
    <source>
        <dbReference type="Proteomes" id="UP000248039"/>
    </source>
</evidence>
<sequence>MSGSRSLAEYAADQLAPLGEVTIHRYFGGWALRSRGIQFAMVMDTLYLRVDAAARPSYERAGSTPFSYHAAGREVVVHAYYTVPAEAIDDQAELCALARAALA</sequence>
<dbReference type="Gene3D" id="3.30.1460.30">
    <property type="entry name" value="YgaC/TfoX-N like chaperone"/>
    <property type="match status" value="1"/>
</dbReference>
<dbReference type="AlphaFoldDB" id="A0A2V4N4N0"/>
<dbReference type="InterPro" id="IPR007076">
    <property type="entry name" value="TfoX_N"/>
</dbReference>
<reference evidence="2 3" key="1">
    <citation type="submission" date="2018-03" db="EMBL/GenBank/DDBJ databases">
        <title>Bioinformatic expansion and discovery of thiopeptide antibiotics.</title>
        <authorList>
            <person name="Schwalen C.J."/>
            <person name="Hudson G.A."/>
            <person name="Mitchell D.A."/>
        </authorList>
    </citation>
    <scope>NUCLEOTIDE SEQUENCE [LARGE SCALE GENOMIC DNA]</scope>
    <source>
        <strain evidence="2 3">ATCC 21389</strain>
    </source>
</reference>
<evidence type="ECO:0000313" key="2">
    <source>
        <dbReference type="EMBL" id="PYC77843.1"/>
    </source>
</evidence>
<dbReference type="Proteomes" id="UP000248039">
    <property type="component" value="Unassembled WGS sequence"/>
</dbReference>
<organism evidence="2 3">
    <name type="scientific">Streptomyces tateyamensis</name>
    <dbReference type="NCBI Taxonomy" id="565073"/>
    <lineage>
        <taxon>Bacteria</taxon>
        <taxon>Bacillati</taxon>
        <taxon>Actinomycetota</taxon>
        <taxon>Actinomycetes</taxon>
        <taxon>Kitasatosporales</taxon>
        <taxon>Streptomycetaceae</taxon>
        <taxon>Streptomyces</taxon>
    </lineage>
</organism>
<dbReference type="Pfam" id="PF04993">
    <property type="entry name" value="TfoX_N"/>
    <property type="match status" value="1"/>
</dbReference>
<dbReference type="OrthoDB" id="1524907at2"/>
<keyword evidence="3" id="KW-1185">Reference proteome</keyword>
<feature type="domain" description="TfoX N-terminal" evidence="1">
    <location>
        <begin position="13"/>
        <end position="103"/>
    </location>
</feature>
<evidence type="ECO:0000259" key="1">
    <source>
        <dbReference type="Pfam" id="PF04993"/>
    </source>
</evidence>
<gene>
    <name evidence="2" type="ORF">C7C46_17900</name>
</gene>